<dbReference type="InterPro" id="IPR051132">
    <property type="entry name" value="3-5_Exonuclease_domain"/>
</dbReference>
<dbReference type="InterPro" id="IPR036397">
    <property type="entry name" value="RNaseH_sf"/>
</dbReference>
<dbReference type="SMART" id="SM00474">
    <property type="entry name" value="35EXOc"/>
    <property type="match status" value="1"/>
</dbReference>
<name>A0A2U1MTF9_ARTAN</name>
<dbReference type="GO" id="GO:0008408">
    <property type="term" value="F:3'-5' exonuclease activity"/>
    <property type="evidence" value="ECO:0007669"/>
    <property type="project" value="InterPro"/>
</dbReference>
<dbReference type="FunFam" id="3.30.420.10:FF:000054">
    <property type="entry name" value="Werner Syndrome-like exonuclease"/>
    <property type="match status" value="1"/>
</dbReference>
<dbReference type="PANTHER" id="PTHR13620">
    <property type="entry name" value="3-5 EXONUCLEASE"/>
    <property type="match status" value="1"/>
</dbReference>
<feature type="domain" description="3'-5' exonuclease" evidence="3">
    <location>
        <begin position="29"/>
        <end position="213"/>
    </location>
</feature>
<dbReference type="GO" id="GO:0006139">
    <property type="term" value="P:nucleobase-containing compound metabolic process"/>
    <property type="evidence" value="ECO:0007669"/>
    <property type="project" value="InterPro"/>
</dbReference>
<protein>
    <submittedName>
        <fullName evidence="4">3'-5' exonuclease domain-containing protein</fullName>
    </submittedName>
</protein>
<evidence type="ECO:0000313" key="5">
    <source>
        <dbReference type="Proteomes" id="UP000245207"/>
    </source>
</evidence>
<dbReference type="Pfam" id="PF01612">
    <property type="entry name" value="DNA_pol_A_exo1"/>
    <property type="match status" value="1"/>
</dbReference>
<evidence type="ECO:0000259" key="3">
    <source>
        <dbReference type="SMART" id="SM00474"/>
    </source>
</evidence>
<dbReference type="EMBL" id="PKPP01004402">
    <property type="protein sequence ID" value="PWA64532.1"/>
    <property type="molecule type" value="Genomic_DNA"/>
</dbReference>
<dbReference type="STRING" id="35608.A0A2U1MTF9"/>
<accession>A0A2U1MTF9</accession>
<dbReference type="PANTHER" id="PTHR13620:SF105">
    <property type="entry name" value="OS01G0737700 PROTEIN"/>
    <property type="match status" value="1"/>
</dbReference>
<dbReference type="GO" id="GO:0005634">
    <property type="term" value="C:nucleus"/>
    <property type="evidence" value="ECO:0007669"/>
    <property type="project" value="TreeGrafter"/>
</dbReference>
<dbReference type="Gene3D" id="3.30.420.10">
    <property type="entry name" value="Ribonuclease H-like superfamily/Ribonuclease H"/>
    <property type="match status" value="1"/>
</dbReference>
<organism evidence="4 5">
    <name type="scientific">Artemisia annua</name>
    <name type="common">Sweet wormwood</name>
    <dbReference type="NCBI Taxonomy" id="35608"/>
    <lineage>
        <taxon>Eukaryota</taxon>
        <taxon>Viridiplantae</taxon>
        <taxon>Streptophyta</taxon>
        <taxon>Embryophyta</taxon>
        <taxon>Tracheophyta</taxon>
        <taxon>Spermatophyta</taxon>
        <taxon>Magnoliopsida</taxon>
        <taxon>eudicotyledons</taxon>
        <taxon>Gunneridae</taxon>
        <taxon>Pentapetalae</taxon>
        <taxon>asterids</taxon>
        <taxon>campanulids</taxon>
        <taxon>Asterales</taxon>
        <taxon>Asteraceae</taxon>
        <taxon>Asteroideae</taxon>
        <taxon>Anthemideae</taxon>
        <taxon>Artemisiinae</taxon>
        <taxon>Artemisia</taxon>
    </lineage>
</organism>
<gene>
    <name evidence="4" type="ORF">CTI12_AA342760</name>
</gene>
<dbReference type="SUPFAM" id="SSF53098">
    <property type="entry name" value="Ribonuclease H-like"/>
    <property type="match status" value="1"/>
</dbReference>
<dbReference type="GO" id="GO:0003676">
    <property type="term" value="F:nucleic acid binding"/>
    <property type="evidence" value="ECO:0007669"/>
    <property type="project" value="InterPro"/>
</dbReference>
<dbReference type="Proteomes" id="UP000245207">
    <property type="component" value="Unassembled WGS sequence"/>
</dbReference>
<sequence length="220" mass="24775">MTISIHDHELPDDTHNIYDVTFFDTKITTLVTTSPHFVNLWISETHQLNTPNNNNLNIVGLDVEWRPNQSRNIENPVAIIQLCVGTRCLIFQILHCPNVPKSLKDFLSNKNYSFVGVGIENDVEKLIDDYNLSVGKMVDVRLLASEVYGLKELKNSGIKDLSVRVLGKEIRKPKSVTMSRWDNEWLVPSQVQYACVDAFLSYEIGRVLMNGGQNSSGGGL</sequence>
<evidence type="ECO:0000256" key="2">
    <source>
        <dbReference type="ARBA" id="ARBA00022801"/>
    </source>
</evidence>
<proteinExistence type="predicted"/>
<comment type="caution">
    <text evidence="4">The sequence shown here is derived from an EMBL/GenBank/DDBJ whole genome shotgun (WGS) entry which is preliminary data.</text>
</comment>
<evidence type="ECO:0000256" key="1">
    <source>
        <dbReference type="ARBA" id="ARBA00022722"/>
    </source>
</evidence>
<keyword evidence="2" id="KW-0378">Hydrolase</keyword>
<dbReference type="OrthoDB" id="1920326at2759"/>
<keyword evidence="5" id="KW-1185">Reference proteome</keyword>
<keyword evidence="1" id="KW-0540">Nuclease</keyword>
<reference evidence="4 5" key="1">
    <citation type="journal article" date="2018" name="Mol. Plant">
        <title>The genome of Artemisia annua provides insight into the evolution of Asteraceae family and artemisinin biosynthesis.</title>
        <authorList>
            <person name="Shen Q."/>
            <person name="Zhang L."/>
            <person name="Liao Z."/>
            <person name="Wang S."/>
            <person name="Yan T."/>
            <person name="Shi P."/>
            <person name="Liu M."/>
            <person name="Fu X."/>
            <person name="Pan Q."/>
            <person name="Wang Y."/>
            <person name="Lv Z."/>
            <person name="Lu X."/>
            <person name="Zhang F."/>
            <person name="Jiang W."/>
            <person name="Ma Y."/>
            <person name="Chen M."/>
            <person name="Hao X."/>
            <person name="Li L."/>
            <person name="Tang Y."/>
            <person name="Lv G."/>
            <person name="Zhou Y."/>
            <person name="Sun X."/>
            <person name="Brodelius P.E."/>
            <person name="Rose J.K.C."/>
            <person name="Tang K."/>
        </authorList>
    </citation>
    <scope>NUCLEOTIDE SEQUENCE [LARGE SCALE GENOMIC DNA]</scope>
    <source>
        <strain evidence="5">cv. Huhao1</strain>
        <tissue evidence="4">Leaf</tissue>
    </source>
</reference>
<dbReference type="AlphaFoldDB" id="A0A2U1MTF9"/>
<dbReference type="CDD" id="cd06141">
    <property type="entry name" value="WRN_exo"/>
    <property type="match status" value="1"/>
</dbReference>
<dbReference type="InterPro" id="IPR002562">
    <property type="entry name" value="3'-5'_exonuclease_dom"/>
</dbReference>
<evidence type="ECO:0000313" key="4">
    <source>
        <dbReference type="EMBL" id="PWA64532.1"/>
    </source>
</evidence>
<dbReference type="InterPro" id="IPR012337">
    <property type="entry name" value="RNaseH-like_sf"/>
</dbReference>
<dbReference type="GO" id="GO:0005737">
    <property type="term" value="C:cytoplasm"/>
    <property type="evidence" value="ECO:0007669"/>
    <property type="project" value="TreeGrafter"/>
</dbReference>
<keyword evidence="4" id="KW-0269">Exonuclease</keyword>